<feature type="transmembrane region" description="Helical" evidence="2">
    <location>
        <begin position="48"/>
        <end position="67"/>
    </location>
</feature>
<evidence type="ECO:0000313" key="4">
    <source>
        <dbReference type="Proteomes" id="UP001596460"/>
    </source>
</evidence>
<dbReference type="Pfam" id="PF23928">
    <property type="entry name" value="DUF7266"/>
    <property type="match status" value="1"/>
</dbReference>
<dbReference type="Proteomes" id="UP001596460">
    <property type="component" value="Unassembled WGS sequence"/>
</dbReference>
<reference evidence="3 4" key="1">
    <citation type="journal article" date="2019" name="Int. J. Syst. Evol. Microbiol.">
        <title>The Global Catalogue of Microorganisms (GCM) 10K type strain sequencing project: providing services to taxonomists for standard genome sequencing and annotation.</title>
        <authorList>
            <consortium name="The Broad Institute Genomics Platform"/>
            <consortium name="The Broad Institute Genome Sequencing Center for Infectious Disease"/>
            <person name="Wu L."/>
            <person name="Ma J."/>
        </authorList>
    </citation>
    <scope>NUCLEOTIDE SEQUENCE [LARGE SCALE GENOMIC DNA]</scope>
    <source>
        <strain evidence="3 4">DSM 26526</strain>
    </source>
</reference>
<keyword evidence="2" id="KW-0472">Membrane</keyword>
<organism evidence="3 4">
    <name type="scientific">Haloferax chudinovii</name>
    <dbReference type="NCBI Taxonomy" id="1109010"/>
    <lineage>
        <taxon>Archaea</taxon>
        <taxon>Methanobacteriati</taxon>
        <taxon>Methanobacteriota</taxon>
        <taxon>Stenosarchaea group</taxon>
        <taxon>Halobacteria</taxon>
        <taxon>Halobacteriales</taxon>
        <taxon>Haloferacaceae</taxon>
        <taxon>Haloferax</taxon>
    </lineage>
</organism>
<dbReference type="RefSeq" id="WP_390243542.1">
    <property type="nucleotide sequence ID" value="NZ_JBHTAB010000002.1"/>
</dbReference>
<evidence type="ECO:0000256" key="2">
    <source>
        <dbReference type="SAM" id="Phobius"/>
    </source>
</evidence>
<protein>
    <recommendedName>
        <fullName evidence="5">Pilin/flagellin</fullName>
    </recommendedName>
</protein>
<evidence type="ECO:0008006" key="5">
    <source>
        <dbReference type="Google" id="ProtNLM"/>
    </source>
</evidence>
<keyword evidence="2" id="KW-1133">Transmembrane helix</keyword>
<comment type="caution">
    <text evidence="3">The sequence shown here is derived from an EMBL/GenBank/DDBJ whole genome shotgun (WGS) entry which is preliminary data.</text>
</comment>
<dbReference type="InterPro" id="IPR055690">
    <property type="entry name" value="DUF7266"/>
</dbReference>
<proteinExistence type="predicted"/>
<keyword evidence="2" id="KW-0812">Transmembrane</keyword>
<evidence type="ECO:0000313" key="3">
    <source>
        <dbReference type="EMBL" id="MFC7129059.1"/>
    </source>
</evidence>
<dbReference type="EMBL" id="JBHTAB010000002">
    <property type="protein sequence ID" value="MFC7129059.1"/>
    <property type="molecule type" value="Genomic_DNA"/>
</dbReference>
<gene>
    <name evidence="3" type="ORF">ACFQI8_06560</name>
</gene>
<sequence>MSRWWSTVADAPDSRPTAADASGVATPATGVRAVERAVVPVVGKALEAAIAVLFIGLLTTVLFGGVVPDHRAAVGDELADRTLAAATERVEATAVVPDSAVRGTRRTDADLPRAIRGRAYRIAYVPNATLATDPNVTAPALVLDHPNDAFDRRLPVTLPDSVTVSGEWDSGNDCVVRVAVGDDGTTLELANGGADA</sequence>
<dbReference type="AlphaFoldDB" id="A0ABD5XGN8"/>
<name>A0ABD5XGN8_9EURY</name>
<keyword evidence="4" id="KW-1185">Reference proteome</keyword>
<evidence type="ECO:0000256" key="1">
    <source>
        <dbReference type="SAM" id="MobiDB-lite"/>
    </source>
</evidence>
<feature type="region of interest" description="Disordered" evidence="1">
    <location>
        <begin position="1"/>
        <end position="22"/>
    </location>
</feature>
<accession>A0ABD5XGN8</accession>